<sequence>MRLAQNGLDRFIGDRMLSMTLFCMGDFRGARRHADLMLAHDVSTDIPPGGSVRFRFGQSVSARIQPAQLLWMQGFPDQAVRAAADAVEAARTSGHAISLCESLARWSCPVLVHVGDLAAADSAITELLDLAKLNGLGPWEVFGRCWKAALLIQRGLPERGVPLLRNGLAELRRVKLFNLYNVRLVCSLAEGLASLGEHAEARALVDAAIASSEEKDELWYITELYRLKGDIVFQCGDGDIAERCYLQSIELARQQDALSLELRGVTSLARSSNERGDRIGARELLATVYDRFSEGFDTADLRTAWAMLTENP</sequence>
<dbReference type="Proteomes" id="UP000319824">
    <property type="component" value="Unassembled WGS sequence"/>
</dbReference>
<reference evidence="1 2" key="1">
    <citation type="submission" date="2019-06" db="EMBL/GenBank/DDBJ databases">
        <title>Pac Bio to generate improved reference genome sequences for organisms with transposon mutant libraries (support for FEBA project).</title>
        <authorList>
            <person name="Blow M."/>
        </authorList>
    </citation>
    <scope>NUCLEOTIDE SEQUENCE [LARGE SCALE GENOMIC DNA]</scope>
    <source>
        <strain evidence="1 2">USDA 1844</strain>
    </source>
</reference>
<accession>A0A559SMF7</accession>
<organism evidence="1 2">
    <name type="scientific">Rhizobium mongolense USDA 1844</name>
    <dbReference type="NCBI Taxonomy" id="1079460"/>
    <lineage>
        <taxon>Bacteria</taxon>
        <taxon>Pseudomonadati</taxon>
        <taxon>Pseudomonadota</taxon>
        <taxon>Alphaproteobacteria</taxon>
        <taxon>Hyphomicrobiales</taxon>
        <taxon>Rhizobiaceae</taxon>
        <taxon>Rhizobium/Agrobacterium group</taxon>
        <taxon>Rhizobium</taxon>
    </lineage>
</organism>
<comment type="caution">
    <text evidence="1">The sequence shown here is derived from an EMBL/GenBank/DDBJ whole genome shotgun (WGS) entry which is preliminary data.</text>
</comment>
<evidence type="ECO:0000313" key="2">
    <source>
        <dbReference type="Proteomes" id="UP000319824"/>
    </source>
</evidence>
<evidence type="ECO:0008006" key="3">
    <source>
        <dbReference type="Google" id="ProtNLM"/>
    </source>
</evidence>
<dbReference type="AlphaFoldDB" id="A0A559SMF7"/>
<protein>
    <recommendedName>
        <fullName evidence="3">Tetratricopeptide repeat protein</fullName>
    </recommendedName>
</protein>
<dbReference type="EMBL" id="VISO01000003">
    <property type="protein sequence ID" value="TVZ63544.1"/>
    <property type="molecule type" value="Genomic_DNA"/>
</dbReference>
<name>A0A559SMF7_9HYPH</name>
<dbReference type="InterPro" id="IPR011990">
    <property type="entry name" value="TPR-like_helical_dom_sf"/>
</dbReference>
<dbReference type="PANTHER" id="PTHR47691">
    <property type="entry name" value="REGULATOR-RELATED"/>
    <property type="match status" value="1"/>
</dbReference>
<dbReference type="PANTHER" id="PTHR47691:SF3">
    <property type="entry name" value="HTH-TYPE TRANSCRIPTIONAL REGULATOR RV0890C-RELATED"/>
    <property type="match status" value="1"/>
</dbReference>
<dbReference type="Gene3D" id="1.25.40.10">
    <property type="entry name" value="Tetratricopeptide repeat domain"/>
    <property type="match status" value="1"/>
</dbReference>
<dbReference type="SUPFAM" id="SSF48452">
    <property type="entry name" value="TPR-like"/>
    <property type="match status" value="1"/>
</dbReference>
<proteinExistence type="predicted"/>
<evidence type="ECO:0000313" key="1">
    <source>
        <dbReference type="EMBL" id="TVZ63544.1"/>
    </source>
</evidence>
<dbReference type="RefSeq" id="WP_022714963.1">
    <property type="nucleotide sequence ID" value="NZ_ATTQ01000006.1"/>
</dbReference>
<gene>
    <name evidence="1" type="ORF">BCL32_3696</name>
</gene>